<protein>
    <submittedName>
        <fullName evidence="2">DUF418 domain-containing protein</fullName>
    </submittedName>
</protein>
<dbReference type="EMBL" id="JACSPV010000018">
    <property type="protein sequence ID" value="MBD8005783.1"/>
    <property type="molecule type" value="Genomic_DNA"/>
</dbReference>
<accession>A0ABR8VLZ9</accession>
<name>A0ABR8VLZ9_9BACI</name>
<evidence type="ECO:0000259" key="1">
    <source>
        <dbReference type="Pfam" id="PF04235"/>
    </source>
</evidence>
<dbReference type="Pfam" id="PF04235">
    <property type="entry name" value="DUF418"/>
    <property type="match status" value="1"/>
</dbReference>
<evidence type="ECO:0000313" key="3">
    <source>
        <dbReference type="Proteomes" id="UP000648182"/>
    </source>
</evidence>
<evidence type="ECO:0000313" key="2">
    <source>
        <dbReference type="EMBL" id="MBD8005783.1"/>
    </source>
</evidence>
<proteinExistence type="predicted"/>
<comment type="caution">
    <text evidence="2">The sequence shown here is derived from an EMBL/GenBank/DDBJ whole genome shotgun (WGS) entry which is preliminary data.</text>
</comment>
<gene>
    <name evidence="2" type="ORF">H9631_11910</name>
</gene>
<sequence>MIAIRILILQMVFSSIWLKRFKKRPIELIWRIGIYGEMPQHYKKSC</sequence>
<keyword evidence="3" id="KW-1185">Reference proteome</keyword>
<dbReference type="InterPro" id="IPR007349">
    <property type="entry name" value="DUF418"/>
</dbReference>
<feature type="domain" description="DUF418" evidence="1">
    <location>
        <begin position="1"/>
        <end position="36"/>
    </location>
</feature>
<dbReference type="Proteomes" id="UP000648182">
    <property type="component" value="Unassembled WGS sequence"/>
</dbReference>
<reference evidence="2 3" key="1">
    <citation type="submission" date="2020-08" db="EMBL/GenBank/DDBJ databases">
        <title>A Genomic Blueprint of the Chicken Gut Microbiome.</title>
        <authorList>
            <person name="Gilroy R."/>
            <person name="Ravi A."/>
            <person name="Getino M."/>
            <person name="Pursley I."/>
            <person name="Horton D.L."/>
            <person name="Alikhan N.-F."/>
            <person name="Baker D."/>
            <person name="Gharbi K."/>
            <person name="Hall N."/>
            <person name="Watson M."/>
            <person name="Adriaenssens E.M."/>
            <person name="Foster-Nyarko E."/>
            <person name="Jarju S."/>
            <person name="Secka A."/>
            <person name="Antonio M."/>
            <person name="Oren A."/>
            <person name="Chaudhuri R."/>
            <person name="La Ragione R.M."/>
            <person name="Hildebrand F."/>
            <person name="Pallen M.J."/>
        </authorList>
    </citation>
    <scope>NUCLEOTIDE SEQUENCE [LARGE SCALE GENOMIC DNA]</scope>
    <source>
        <strain evidence="2 3">Sa1BUA2</strain>
    </source>
</reference>
<organism evidence="2 3">
    <name type="scientific">Bacillus norwichensis</name>
    <dbReference type="NCBI Taxonomy" id="2762217"/>
    <lineage>
        <taxon>Bacteria</taxon>
        <taxon>Bacillati</taxon>
        <taxon>Bacillota</taxon>
        <taxon>Bacilli</taxon>
        <taxon>Bacillales</taxon>
        <taxon>Bacillaceae</taxon>
        <taxon>Bacillus</taxon>
    </lineage>
</organism>
<dbReference type="RefSeq" id="WP_191813038.1">
    <property type="nucleotide sequence ID" value="NZ_JACSPV010000018.1"/>
</dbReference>